<keyword evidence="1" id="KW-0732">Signal</keyword>
<feature type="signal peptide" evidence="1">
    <location>
        <begin position="1"/>
        <end position="18"/>
    </location>
</feature>
<reference evidence="2 3" key="1">
    <citation type="journal article" date="2018" name="Sci. Rep.">
        <title>Genomic signatures of local adaptation to the degree of environmental predictability in rotifers.</title>
        <authorList>
            <person name="Franch-Gras L."/>
            <person name="Hahn C."/>
            <person name="Garcia-Roger E.M."/>
            <person name="Carmona M.J."/>
            <person name="Serra M."/>
            <person name="Gomez A."/>
        </authorList>
    </citation>
    <scope>NUCLEOTIDE SEQUENCE [LARGE SCALE GENOMIC DNA]</scope>
    <source>
        <strain evidence="2">HYR1</strain>
    </source>
</reference>
<evidence type="ECO:0000256" key="1">
    <source>
        <dbReference type="SAM" id="SignalP"/>
    </source>
</evidence>
<keyword evidence="3" id="KW-1185">Reference proteome</keyword>
<protein>
    <submittedName>
        <fullName evidence="2">Uncharacterized protein</fullName>
    </submittedName>
</protein>
<dbReference type="AlphaFoldDB" id="A0A3M7RK95"/>
<sequence>MIFGTLTLLSTLLSQVYGFVPKEIMTFVIGTVDSTFKNRLGYYSDSIVHEEIIERGIARSVARFFYEQENGP</sequence>
<evidence type="ECO:0000313" key="2">
    <source>
        <dbReference type="EMBL" id="RNA23972.1"/>
    </source>
</evidence>
<name>A0A3M7RK95_BRAPC</name>
<evidence type="ECO:0000313" key="3">
    <source>
        <dbReference type="Proteomes" id="UP000276133"/>
    </source>
</evidence>
<dbReference type="EMBL" id="REGN01003189">
    <property type="protein sequence ID" value="RNA23972.1"/>
    <property type="molecule type" value="Genomic_DNA"/>
</dbReference>
<comment type="caution">
    <text evidence="2">The sequence shown here is derived from an EMBL/GenBank/DDBJ whole genome shotgun (WGS) entry which is preliminary data.</text>
</comment>
<feature type="non-terminal residue" evidence="2">
    <location>
        <position position="72"/>
    </location>
</feature>
<organism evidence="2 3">
    <name type="scientific">Brachionus plicatilis</name>
    <name type="common">Marine rotifer</name>
    <name type="synonym">Brachionus muelleri</name>
    <dbReference type="NCBI Taxonomy" id="10195"/>
    <lineage>
        <taxon>Eukaryota</taxon>
        <taxon>Metazoa</taxon>
        <taxon>Spiralia</taxon>
        <taxon>Gnathifera</taxon>
        <taxon>Rotifera</taxon>
        <taxon>Eurotatoria</taxon>
        <taxon>Monogononta</taxon>
        <taxon>Pseudotrocha</taxon>
        <taxon>Ploima</taxon>
        <taxon>Brachionidae</taxon>
        <taxon>Brachionus</taxon>
    </lineage>
</organism>
<accession>A0A3M7RK95</accession>
<dbReference type="Proteomes" id="UP000276133">
    <property type="component" value="Unassembled WGS sequence"/>
</dbReference>
<proteinExistence type="predicted"/>
<feature type="chain" id="PRO_5018288129" evidence="1">
    <location>
        <begin position="19"/>
        <end position="72"/>
    </location>
</feature>
<gene>
    <name evidence="2" type="ORF">BpHYR1_045366</name>
</gene>